<dbReference type="Pfam" id="PF01725">
    <property type="entry name" value="Ham1p_like"/>
    <property type="match status" value="1"/>
</dbReference>
<comment type="catalytic activity">
    <reaction evidence="9 10">
        <text>XTP + H2O = XMP + diphosphate + H(+)</text>
        <dbReference type="Rhea" id="RHEA:28610"/>
        <dbReference type="ChEBI" id="CHEBI:15377"/>
        <dbReference type="ChEBI" id="CHEBI:15378"/>
        <dbReference type="ChEBI" id="CHEBI:33019"/>
        <dbReference type="ChEBI" id="CHEBI:57464"/>
        <dbReference type="ChEBI" id="CHEBI:61314"/>
        <dbReference type="EC" id="3.6.1.66"/>
    </reaction>
</comment>
<dbReference type="GO" id="GO:0035870">
    <property type="term" value="F:dITP diphosphatase activity"/>
    <property type="evidence" value="ECO:0007669"/>
    <property type="project" value="UniProtKB-UniRule"/>
</dbReference>
<dbReference type="GO" id="GO:0036220">
    <property type="term" value="F:ITP diphosphatase activity"/>
    <property type="evidence" value="ECO:0007669"/>
    <property type="project" value="UniProtKB-UniRule"/>
</dbReference>
<dbReference type="CDD" id="cd00515">
    <property type="entry name" value="HAM1"/>
    <property type="match status" value="1"/>
</dbReference>
<comment type="cofactor">
    <cofactor evidence="10">
        <name>Mg(2+)</name>
        <dbReference type="ChEBI" id="CHEBI:18420"/>
    </cofactor>
    <text evidence="10">Binds 1 Mg(2+) ion per subunit.</text>
</comment>
<feature type="binding site" evidence="10">
    <location>
        <begin position="7"/>
        <end position="12"/>
    </location>
    <ligand>
        <name>substrate</name>
    </ligand>
</feature>
<feature type="binding site" evidence="10">
    <location>
        <begin position="148"/>
        <end position="151"/>
    </location>
    <ligand>
        <name>substrate</name>
    </ligand>
</feature>
<feature type="binding site" evidence="10">
    <location>
        <position position="171"/>
    </location>
    <ligand>
        <name>substrate</name>
    </ligand>
</feature>
<dbReference type="GO" id="GO:0036222">
    <property type="term" value="F:XTP diphosphatase activity"/>
    <property type="evidence" value="ECO:0007669"/>
    <property type="project" value="UniProtKB-UniRule"/>
</dbReference>
<dbReference type="GO" id="GO:0009146">
    <property type="term" value="P:purine nucleoside triphosphate catabolic process"/>
    <property type="evidence" value="ECO:0007669"/>
    <property type="project" value="UniProtKB-UniRule"/>
</dbReference>
<evidence type="ECO:0000256" key="10">
    <source>
        <dbReference type="HAMAP-Rule" id="MF_01405"/>
    </source>
</evidence>
<accession>A0A7C4UBA5</accession>
<dbReference type="NCBIfam" id="TIGR00042">
    <property type="entry name" value="RdgB/HAM1 family non-canonical purine NTP pyrophosphatase"/>
    <property type="match status" value="1"/>
</dbReference>
<dbReference type="InterPro" id="IPR020922">
    <property type="entry name" value="dITP/XTP_pyrophosphatase"/>
</dbReference>
<evidence type="ECO:0000313" key="12">
    <source>
        <dbReference type="EMBL" id="HGW92451.1"/>
    </source>
</evidence>
<evidence type="ECO:0000256" key="6">
    <source>
        <dbReference type="ARBA" id="ARBA00022842"/>
    </source>
</evidence>
<dbReference type="GO" id="GO:0009117">
    <property type="term" value="P:nucleotide metabolic process"/>
    <property type="evidence" value="ECO:0007669"/>
    <property type="project" value="UniProtKB-KW"/>
</dbReference>
<dbReference type="SUPFAM" id="SSF52972">
    <property type="entry name" value="ITPase-like"/>
    <property type="match status" value="1"/>
</dbReference>
<organism evidence="12">
    <name type="scientific">candidate division WOR-3 bacterium</name>
    <dbReference type="NCBI Taxonomy" id="2052148"/>
    <lineage>
        <taxon>Bacteria</taxon>
        <taxon>Bacteria division WOR-3</taxon>
    </lineage>
</organism>
<dbReference type="InterPro" id="IPR002637">
    <property type="entry name" value="RdgB/HAM1"/>
</dbReference>
<feature type="binding site" evidence="10">
    <location>
        <position position="70"/>
    </location>
    <ligand>
        <name>substrate</name>
    </ligand>
</feature>
<reference evidence="12" key="1">
    <citation type="journal article" date="2020" name="mSystems">
        <title>Genome- and Community-Level Interaction Insights into Carbon Utilization and Element Cycling Functions of Hydrothermarchaeota in Hydrothermal Sediment.</title>
        <authorList>
            <person name="Zhou Z."/>
            <person name="Liu Y."/>
            <person name="Xu W."/>
            <person name="Pan J."/>
            <person name="Luo Z.H."/>
            <person name="Li M."/>
        </authorList>
    </citation>
    <scope>NUCLEOTIDE SEQUENCE [LARGE SCALE GENOMIC DNA]</scope>
    <source>
        <strain evidence="12">SpSt-780</strain>
    </source>
</reference>
<feature type="active site" description="Proton acceptor" evidence="10">
    <location>
        <position position="69"/>
    </location>
</feature>
<evidence type="ECO:0000256" key="9">
    <source>
        <dbReference type="ARBA" id="ARBA00052017"/>
    </source>
</evidence>
<keyword evidence="6 10" id="KW-0460">Magnesium</keyword>
<evidence type="ECO:0000256" key="8">
    <source>
        <dbReference type="ARBA" id="ARBA00051875"/>
    </source>
</evidence>
<keyword evidence="7 10" id="KW-0546">Nucleotide metabolism</keyword>
<dbReference type="GO" id="GO:0046872">
    <property type="term" value="F:metal ion binding"/>
    <property type="evidence" value="ECO:0007669"/>
    <property type="project" value="UniProtKB-KW"/>
</dbReference>
<dbReference type="AlphaFoldDB" id="A0A7C4UBA5"/>
<dbReference type="PANTHER" id="PTHR11067">
    <property type="entry name" value="INOSINE TRIPHOSPHATE PYROPHOSPHATASE/HAM1 PROTEIN"/>
    <property type="match status" value="1"/>
</dbReference>
<evidence type="ECO:0000256" key="4">
    <source>
        <dbReference type="ARBA" id="ARBA00022741"/>
    </source>
</evidence>
<comment type="similarity">
    <text evidence="1 10 11">Belongs to the HAM1 NTPase family.</text>
</comment>
<evidence type="ECO:0000256" key="3">
    <source>
        <dbReference type="ARBA" id="ARBA00022723"/>
    </source>
</evidence>
<protein>
    <recommendedName>
        <fullName evidence="10">dITP/XTP pyrophosphatase</fullName>
        <ecNumber evidence="10">3.6.1.66</ecNumber>
    </recommendedName>
    <alternativeName>
        <fullName evidence="10">Non-canonical purine NTP pyrophosphatase</fullName>
    </alternativeName>
    <alternativeName>
        <fullName evidence="10">Non-standard purine NTP pyrophosphatase</fullName>
    </alternativeName>
    <alternativeName>
        <fullName evidence="10">Nucleoside-triphosphate diphosphatase</fullName>
    </alternativeName>
    <alternativeName>
        <fullName evidence="10">Nucleoside-triphosphate pyrophosphatase</fullName>
        <shortName evidence="10">NTPase</shortName>
    </alternativeName>
</protein>
<dbReference type="GO" id="GO:0005829">
    <property type="term" value="C:cytosol"/>
    <property type="evidence" value="ECO:0007669"/>
    <property type="project" value="TreeGrafter"/>
</dbReference>
<comment type="caution">
    <text evidence="12">The sequence shown here is derived from an EMBL/GenBank/DDBJ whole genome shotgun (WGS) entry which is preliminary data.</text>
</comment>
<evidence type="ECO:0000256" key="7">
    <source>
        <dbReference type="ARBA" id="ARBA00023080"/>
    </source>
</evidence>
<feature type="binding site" evidence="10">
    <location>
        <begin position="176"/>
        <end position="177"/>
    </location>
    <ligand>
        <name>substrate</name>
    </ligand>
</feature>
<sequence>MEIFVASKNKDKIEEIRRILKNYNIKITSLLDIDEKIDIIEDGKDLNENALKKAEAVYKLKKGWVIGEDTGLEVNALNGKPGVFSARYSGGGYRENRLKLLKELEGVKDRTARFRTVIALITPEGKRYFFEGIVEGRIGEGEKGENGFGYDPIFIPEGSEKTFGEMEPEEKDKFSHRRKALEKLAEFFRGVAQLV</sequence>
<dbReference type="PANTHER" id="PTHR11067:SF9">
    <property type="entry name" value="INOSINE TRIPHOSPHATE PYROPHOSPHATASE"/>
    <property type="match status" value="1"/>
</dbReference>
<evidence type="ECO:0000256" key="11">
    <source>
        <dbReference type="RuleBase" id="RU003781"/>
    </source>
</evidence>
<comment type="subunit">
    <text evidence="2 10">Homodimer.</text>
</comment>
<keyword evidence="4 10" id="KW-0547">Nucleotide-binding</keyword>
<comment type="catalytic activity">
    <reaction evidence="8 10">
        <text>dITP + H2O = dIMP + diphosphate + H(+)</text>
        <dbReference type="Rhea" id="RHEA:28342"/>
        <dbReference type="ChEBI" id="CHEBI:15377"/>
        <dbReference type="ChEBI" id="CHEBI:15378"/>
        <dbReference type="ChEBI" id="CHEBI:33019"/>
        <dbReference type="ChEBI" id="CHEBI:61194"/>
        <dbReference type="ChEBI" id="CHEBI:61382"/>
        <dbReference type="EC" id="3.6.1.66"/>
    </reaction>
</comment>
<feature type="binding site" evidence="10">
    <location>
        <position position="69"/>
    </location>
    <ligand>
        <name>Mg(2+)</name>
        <dbReference type="ChEBI" id="CHEBI:18420"/>
    </ligand>
</feature>
<dbReference type="EMBL" id="DTHG01000096">
    <property type="protein sequence ID" value="HGW92451.1"/>
    <property type="molecule type" value="Genomic_DNA"/>
</dbReference>
<evidence type="ECO:0000256" key="5">
    <source>
        <dbReference type="ARBA" id="ARBA00022801"/>
    </source>
</evidence>
<keyword evidence="5 10" id="KW-0378">Hydrolase</keyword>
<comment type="caution">
    <text evidence="10">Lacks conserved residue(s) required for the propagation of feature annotation.</text>
</comment>
<proteinExistence type="inferred from homology"/>
<dbReference type="FunFam" id="3.90.950.10:FF:000001">
    <property type="entry name" value="dITP/XTP pyrophosphatase"/>
    <property type="match status" value="1"/>
</dbReference>
<name>A0A7C4UBA5_UNCW3</name>
<evidence type="ECO:0000256" key="2">
    <source>
        <dbReference type="ARBA" id="ARBA00011738"/>
    </source>
</evidence>
<evidence type="ECO:0000256" key="1">
    <source>
        <dbReference type="ARBA" id="ARBA00008023"/>
    </source>
</evidence>
<dbReference type="EC" id="3.6.1.66" evidence="10"/>
<gene>
    <name evidence="12" type="primary">rdgB</name>
    <name evidence="12" type="ORF">ENV67_07945</name>
</gene>
<dbReference type="GO" id="GO:0017111">
    <property type="term" value="F:ribonucleoside triphosphate phosphatase activity"/>
    <property type="evidence" value="ECO:0007669"/>
    <property type="project" value="InterPro"/>
</dbReference>
<dbReference type="Gene3D" id="3.90.950.10">
    <property type="match status" value="1"/>
</dbReference>
<keyword evidence="3 10" id="KW-0479">Metal-binding</keyword>
<dbReference type="GO" id="GO:0000166">
    <property type="term" value="F:nucleotide binding"/>
    <property type="evidence" value="ECO:0007669"/>
    <property type="project" value="UniProtKB-KW"/>
</dbReference>
<dbReference type="InterPro" id="IPR029001">
    <property type="entry name" value="ITPase-like_fam"/>
</dbReference>
<comment type="catalytic activity">
    <reaction evidence="10">
        <text>ITP + H2O = IMP + diphosphate + H(+)</text>
        <dbReference type="Rhea" id="RHEA:29399"/>
        <dbReference type="ChEBI" id="CHEBI:15377"/>
        <dbReference type="ChEBI" id="CHEBI:15378"/>
        <dbReference type="ChEBI" id="CHEBI:33019"/>
        <dbReference type="ChEBI" id="CHEBI:58053"/>
        <dbReference type="ChEBI" id="CHEBI:61402"/>
        <dbReference type="EC" id="3.6.1.66"/>
    </reaction>
</comment>
<dbReference type="HAMAP" id="MF_01405">
    <property type="entry name" value="Non_canon_purine_NTPase"/>
    <property type="match status" value="1"/>
</dbReference>
<comment type="function">
    <text evidence="10">Pyrophosphatase that catalyzes the hydrolysis of nucleoside triphosphates to their monophosphate derivatives, with a high preference for the non-canonical purine nucleotides XTP (xanthosine triphosphate), dITP (deoxyinosine triphosphate) and ITP. Seems to function as a house-cleaning enzyme that removes non-canonical purine nucleotides from the nucleotide pool, thus preventing their incorporation into DNA/RNA and avoiding chromosomal lesions.</text>
</comment>